<proteinExistence type="predicted"/>
<accession>A0A0H4WUB6</accession>
<dbReference type="Proteomes" id="UP000009026">
    <property type="component" value="Chromosome"/>
</dbReference>
<dbReference type="SUPFAM" id="SSF160719">
    <property type="entry name" value="gpW/gp25-like"/>
    <property type="match status" value="1"/>
</dbReference>
<sequence length="131" mass="14326">MGTRGLLSRIAEGNGSLAPSGDVVESIAEHLRSLLNTRRGESVASPGYGILDLNDIVHSYPAAIPRMTQSIRTAIQDFEPRLKSVVVTHSEDTVDPTALRFDITAQLATRDRKGLVRFHTQVHPGGRVDLW</sequence>
<dbReference type="InterPro" id="IPR017737">
    <property type="entry name" value="TssE1-like"/>
</dbReference>
<organism evidence="2 3">
    <name type="scientific">Pseudomyxococcus hansupus</name>
    <dbReference type="NCBI Taxonomy" id="1297742"/>
    <lineage>
        <taxon>Bacteria</taxon>
        <taxon>Pseudomonadati</taxon>
        <taxon>Myxococcota</taxon>
        <taxon>Myxococcia</taxon>
        <taxon>Myxococcales</taxon>
        <taxon>Cystobacterineae</taxon>
        <taxon>Myxococcaceae</taxon>
        <taxon>Pseudomyxococcus</taxon>
    </lineage>
</organism>
<dbReference type="EMBL" id="CP012109">
    <property type="protein sequence ID" value="AKQ65168.1"/>
    <property type="molecule type" value="Genomic_DNA"/>
</dbReference>
<dbReference type="OrthoDB" id="119583at2"/>
<dbReference type="KEGG" id="mym:A176_002080"/>
<dbReference type="eggNOG" id="COG3518">
    <property type="taxonomic scope" value="Bacteria"/>
</dbReference>
<dbReference type="RefSeq" id="WP_002639857.1">
    <property type="nucleotide sequence ID" value="NZ_CP012109.1"/>
</dbReference>
<protein>
    <recommendedName>
        <fullName evidence="1">IraD/Gp25-like domain-containing protein</fullName>
    </recommendedName>
</protein>
<dbReference type="Pfam" id="PF04965">
    <property type="entry name" value="GPW_gp25"/>
    <property type="match status" value="1"/>
</dbReference>
<reference evidence="2 3" key="1">
    <citation type="journal article" date="2016" name="PLoS ONE">
        <title>Complete Genome Sequence and Comparative Genomics of a Novel Myxobacterium Myxococcus hansupus.</title>
        <authorList>
            <person name="Sharma G."/>
            <person name="Narwani T."/>
            <person name="Subramanian S."/>
        </authorList>
    </citation>
    <scope>NUCLEOTIDE SEQUENCE [LARGE SCALE GENOMIC DNA]</scope>
    <source>
        <strain evidence="3">mixupus</strain>
    </source>
</reference>
<dbReference type="InterPro" id="IPR007048">
    <property type="entry name" value="IraD/Gp25-like"/>
</dbReference>
<dbReference type="PANTHER" id="PTHR38595">
    <property type="entry name" value="CYTOPLASMIC PROTEIN-RELATED"/>
    <property type="match status" value="1"/>
</dbReference>
<name>A0A0H4WUB6_9BACT</name>
<dbReference type="STRING" id="1297742.A176_002080"/>
<evidence type="ECO:0000313" key="2">
    <source>
        <dbReference type="EMBL" id="AKQ65168.1"/>
    </source>
</evidence>
<evidence type="ECO:0000259" key="1">
    <source>
        <dbReference type="Pfam" id="PF04965"/>
    </source>
</evidence>
<dbReference type="AlphaFoldDB" id="A0A0H4WUB6"/>
<evidence type="ECO:0000313" key="3">
    <source>
        <dbReference type="Proteomes" id="UP000009026"/>
    </source>
</evidence>
<dbReference type="Gene3D" id="3.10.450.40">
    <property type="match status" value="1"/>
</dbReference>
<dbReference type="PANTHER" id="PTHR38595:SF2">
    <property type="entry name" value="TYPE VI SECRETION SYSTEM BASEPLATE SUBUNIT TSSE"/>
    <property type="match status" value="1"/>
</dbReference>
<gene>
    <name evidence="2" type="ORF">A176_002080</name>
</gene>
<keyword evidence="3" id="KW-1185">Reference proteome</keyword>
<dbReference type="NCBIfam" id="TIGR03357">
    <property type="entry name" value="VI_zyme"/>
    <property type="match status" value="1"/>
</dbReference>
<feature type="domain" description="IraD/Gp25-like" evidence="1">
    <location>
        <begin position="24"/>
        <end position="110"/>
    </location>
</feature>
<dbReference type="InterPro" id="IPR053176">
    <property type="entry name" value="T6SS_TssE1-like"/>
</dbReference>
<dbReference type="PATRIC" id="fig|1297742.4.peg.2106"/>